<dbReference type="PANTHER" id="PTHR35617:SF3">
    <property type="entry name" value="CORE-BINDING (CB) DOMAIN-CONTAINING PROTEIN"/>
    <property type="match status" value="1"/>
</dbReference>
<keyword evidence="3" id="KW-1185">Reference proteome</keyword>
<dbReference type="Gene3D" id="1.10.150.130">
    <property type="match status" value="1"/>
</dbReference>
<evidence type="ECO:0008006" key="4">
    <source>
        <dbReference type="Google" id="ProtNLM"/>
    </source>
</evidence>
<dbReference type="GO" id="GO:0003677">
    <property type="term" value="F:DNA binding"/>
    <property type="evidence" value="ECO:0007669"/>
    <property type="project" value="UniProtKB-KW"/>
</dbReference>
<dbReference type="PANTHER" id="PTHR35617">
    <property type="entry name" value="PHAGE_INTEGRASE DOMAIN-CONTAINING PROTEIN"/>
    <property type="match status" value="1"/>
</dbReference>
<dbReference type="InParanoid" id="A0A162V9X1"/>
<protein>
    <recommendedName>
        <fullName evidence="4">Tyr recombinase domain-containing protein</fullName>
    </recommendedName>
</protein>
<dbReference type="OrthoDB" id="5588333at2759"/>
<dbReference type="GeneID" id="29003659"/>
<evidence type="ECO:0000313" key="2">
    <source>
        <dbReference type="EMBL" id="OAD81153.1"/>
    </source>
</evidence>
<organism evidence="2 3">
    <name type="scientific">Phycomyces blakesleeanus (strain ATCC 8743b / DSM 1359 / FGSC 10004 / NBRC 33097 / NRRL 1555)</name>
    <dbReference type="NCBI Taxonomy" id="763407"/>
    <lineage>
        <taxon>Eukaryota</taxon>
        <taxon>Fungi</taxon>
        <taxon>Fungi incertae sedis</taxon>
        <taxon>Mucoromycota</taxon>
        <taxon>Mucoromycotina</taxon>
        <taxon>Mucoromycetes</taxon>
        <taxon>Mucorales</taxon>
        <taxon>Phycomycetaceae</taxon>
        <taxon>Phycomyces</taxon>
    </lineage>
</organism>
<dbReference type="RefSeq" id="XP_018299193.1">
    <property type="nucleotide sequence ID" value="XM_018442753.1"/>
</dbReference>
<dbReference type="SUPFAM" id="SSF47823">
    <property type="entry name" value="lambda integrase-like, N-terminal domain"/>
    <property type="match status" value="1"/>
</dbReference>
<dbReference type="Gene3D" id="1.10.443.10">
    <property type="entry name" value="Intergrase catalytic core"/>
    <property type="match status" value="1"/>
</dbReference>
<dbReference type="GO" id="GO:0006310">
    <property type="term" value="P:DNA recombination"/>
    <property type="evidence" value="ECO:0007669"/>
    <property type="project" value="InterPro"/>
</dbReference>
<dbReference type="GO" id="GO:0015074">
    <property type="term" value="P:DNA integration"/>
    <property type="evidence" value="ECO:0007669"/>
    <property type="project" value="InterPro"/>
</dbReference>
<name>A0A162V9X1_PHYB8</name>
<evidence type="ECO:0000256" key="1">
    <source>
        <dbReference type="ARBA" id="ARBA00023125"/>
    </source>
</evidence>
<dbReference type="STRING" id="763407.A0A162V9X1"/>
<reference evidence="3" key="1">
    <citation type="submission" date="2015-06" db="EMBL/GenBank/DDBJ databases">
        <title>Expansion of signal transduction pathways in fungi by whole-genome duplication.</title>
        <authorList>
            <consortium name="DOE Joint Genome Institute"/>
            <person name="Corrochano L.M."/>
            <person name="Kuo A."/>
            <person name="Marcet-Houben M."/>
            <person name="Polaino S."/>
            <person name="Salamov A."/>
            <person name="Villalobos J.M."/>
            <person name="Alvarez M.I."/>
            <person name="Avalos J."/>
            <person name="Benito E.P."/>
            <person name="Benoit I."/>
            <person name="Burger G."/>
            <person name="Camino L.P."/>
            <person name="Canovas D."/>
            <person name="Cerda-Olmedo E."/>
            <person name="Cheng J.-F."/>
            <person name="Dominguez A."/>
            <person name="Elias M."/>
            <person name="Eslava A.P."/>
            <person name="Glaser F."/>
            <person name="Grimwood J."/>
            <person name="Gutierrez G."/>
            <person name="Heitman J."/>
            <person name="Henrissat B."/>
            <person name="Iturriaga E.A."/>
            <person name="Lang B.F."/>
            <person name="Lavin J.L."/>
            <person name="Lee S."/>
            <person name="Li W."/>
            <person name="Lindquist E."/>
            <person name="Lopez-Garcia S."/>
            <person name="Luque E.M."/>
            <person name="Marcos A.T."/>
            <person name="Martin J."/>
            <person name="McCluskey K."/>
            <person name="Medina H.R."/>
            <person name="Miralles-Duran A."/>
            <person name="Miyazaki A."/>
            <person name="Munoz-Torres E."/>
            <person name="Oguiza J.A."/>
            <person name="Ohm R."/>
            <person name="Olmedo M."/>
            <person name="Orejas M."/>
            <person name="Ortiz-Castellanos L."/>
            <person name="Pisabarro A.G."/>
            <person name="Rodriguez-Romero J."/>
            <person name="Ruiz-Herrera J."/>
            <person name="Ruiz-Vazquez R."/>
            <person name="Sanz C."/>
            <person name="Schackwitz W."/>
            <person name="Schmutz J."/>
            <person name="Shahriari M."/>
            <person name="Shelest E."/>
            <person name="Silva-Franco F."/>
            <person name="Soanes D."/>
            <person name="Syed K."/>
            <person name="Tagua V.G."/>
            <person name="Talbot N.J."/>
            <person name="Thon M."/>
            <person name="De vries R.P."/>
            <person name="Wiebenga A."/>
            <person name="Yadav J.S."/>
            <person name="Braun E.L."/>
            <person name="Baker S."/>
            <person name="Garre V."/>
            <person name="Horwitz B."/>
            <person name="Torres-Martinez S."/>
            <person name="Idnurm A."/>
            <person name="Herrera-Estrella A."/>
            <person name="Gabaldon T."/>
            <person name="Grigoriev I.V."/>
        </authorList>
    </citation>
    <scope>NUCLEOTIDE SEQUENCE [LARGE SCALE GENOMIC DNA]</scope>
    <source>
        <strain evidence="3">NRRL 1555(-)</strain>
    </source>
</reference>
<keyword evidence="1" id="KW-0238">DNA-binding</keyword>
<dbReference type="InterPro" id="IPR013762">
    <property type="entry name" value="Integrase-like_cat_sf"/>
</dbReference>
<proteinExistence type="predicted"/>
<dbReference type="AlphaFoldDB" id="A0A162V9X1"/>
<dbReference type="VEuPathDB" id="FungiDB:PHYBLDRAFT_72975"/>
<gene>
    <name evidence="2" type="ORF">PHYBLDRAFT_72975</name>
</gene>
<dbReference type="EMBL" id="KV440971">
    <property type="protein sequence ID" value="OAD81153.1"/>
    <property type="molecule type" value="Genomic_DNA"/>
</dbReference>
<sequence length="319" mass="35521">MVGALENTPTNRVYQLGQHIFIAWALQHNVSITKFSVHDLINFLVYDHSLGYSLGTIKNHCTAALKLHRDPTSFYTHKDIHSLFARLATMAPPTRHHKTHVDLTPTLSFLASIPSLASSSLAALSQKTAFLLAMAAFLRPSDLHCLQLTSAYLWTNMGALVFDVHAPKECRRGQQIVKTIMIQPHTTKSLCLIQAFLALRDHPQAATQPPTALFVKSHSPSISVKVTTISTWLRDLVHLSTDQSVSVWSLASSLAMDRGMPVKEIVTLGSWSLDIRWSDITEQYMEQDEDQGIVDDDNFFNALDMVPLGSSNYSFPILV</sequence>
<dbReference type="InterPro" id="IPR010998">
    <property type="entry name" value="Integrase_recombinase_N"/>
</dbReference>
<accession>A0A162V9X1</accession>
<dbReference type="Proteomes" id="UP000077315">
    <property type="component" value="Unassembled WGS sequence"/>
</dbReference>
<evidence type="ECO:0000313" key="3">
    <source>
        <dbReference type="Proteomes" id="UP000077315"/>
    </source>
</evidence>